<evidence type="ECO:0000259" key="13">
    <source>
        <dbReference type="PROSITE" id="PS50885"/>
    </source>
</evidence>
<accession>A0A4Y9SPD8</accession>
<protein>
    <submittedName>
        <fullName evidence="14">HAMP domain-containing protein</fullName>
    </submittedName>
</protein>
<dbReference type="InterPro" id="IPR004089">
    <property type="entry name" value="MCPsignal_dom"/>
</dbReference>
<keyword evidence="7" id="KW-1133">Transmembrane helix</keyword>
<dbReference type="InterPro" id="IPR003660">
    <property type="entry name" value="HAMP_dom"/>
</dbReference>
<dbReference type="PRINTS" id="PR00260">
    <property type="entry name" value="CHEMTRNSDUCR"/>
</dbReference>
<feature type="domain" description="Methyl-accepting transducer" evidence="12">
    <location>
        <begin position="268"/>
        <end position="497"/>
    </location>
</feature>
<evidence type="ECO:0000256" key="6">
    <source>
        <dbReference type="ARBA" id="ARBA00022692"/>
    </source>
</evidence>
<keyword evidence="4" id="KW-0145">Chemotaxis</keyword>
<dbReference type="InterPro" id="IPR051310">
    <property type="entry name" value="MCP_chemotaxis"/>
</dbReference>
<evidence type="ECO:0000256" key="2">
    <source>
        <dbReference type="ARBA" id="ARBA00022475"/>
    </source>
</evidence>
<evidence type="ECO:0000313" key="14">
    <source>
        <dbReference type="EMBL" id="TFW27357.1"/>
    </source>
</evidence>
<keyword evidence="5" id="KW-0997">Cell inner membrane</keyword>
<dbReference type="Proteomes" id="UP000298438">
    <property type="component" value="Unassembled WGS sequence"/>
</dbReference>
<keyword evidence="15" id="KW-1185">Reference proteome</keyword>
<dbReference type="CDD" id="cd11386">
    <property type="entry name" value="MCP_signal"/>
    <property type="match status" value="1"/>
</dbReference>
<keyword evidence="2" id="KW-1003">Cell membrane</keyword>
<evidence type="ECO:0000256" key="1">
    <source>
        <dbReference type="ARBA" id="ARBA00004429"/>
    </source>
</evidence>
<dbReference type="PANTHER" id="PTHR43531:SF14">
    <property type="entry name" value="METHYL-ACCEPTING CHEMOTAXIS PROTEIN I-RELATED"/>
    <property type="match status" value="1"/>
</dbReference>
<comment type="similarity">
    <text evidence="10">Belongs to the methyl-accepting chemotaxis (MCP) protein family.</text>
</comment>
<keyword evidence="8" id="KW-0472">Membrane</keyword>
<reference evidence="14 15" key="1">
    <citation type="submission" date="2019-03" db="EMBL/GenBank/DDBJ databases">
        <title>Draft Genome Sequence of Massilia arenosa sp. nov., a Novel Massilia Species Isolated from a Sandy-loam Maize Soil.</title>
        <authorList>
            <person name="Raths R."/>
            <person name="Peta V."/>
            <person name="Bucking H."/>
        </authorList>
    </citation>
    <scope>NUCLEOTIDE SEQUENCE [LARGE SCALE GENOMIC DNA]</scope>
    <source>
        <strain evidence="14 15">MC02</strain>
    </source>
</reference>
<dbReference type="Pfam" id="PF00015">
    <property type="entry name" value="MCPsignal"/>
    <property type="match status" value="1"/>
</dbReference>
<evidence type="ECO:0000256" key="3">
    <source>
        <dbReference type="ARBA" id="ARBA00022481"/>
    </source>
</evidence>
<dbReference type="InterPro" id="IPR004090">
    <property type="entry name" value="Chemotax_Me-accpt_rcpt"/>
</dbReference>
<evidence type="ECO:0000256" key="7">
    <source>
        <dbReference type="ARBA" id="ARBA00022989"/>
    </source>
</evidence>
<evidence type="ECO:0000256" key="8">
    <source>
        <dbReference type="ARBA" id="ARBA00023136"/>
    </source>
</evidence>
<dbReference type="InterPro" id="IPR003122">
    <property type="entry name" value="Tar_rcpt_lig-bd"/>
</dbReference>
<feature type="domain" description="HAMP" evidence="13">
    <location>
        <begin position="211"/>
        <end position="263"/>
    </location>
</feature>
<keyword evidence="9 11" id="KW-0807">Transducer</keyword>
<dbReference type="CDD" id="cd06225">
    <property type="entry name" value="HAMP"/>
    <property type="match status" value="1"/>
</dbReference>
<dbReference type="AlphaFoldDB" id="A0A4Y9SPD8"/>
<keyword evidence="6" id="KW-0812">Transmembrane</keyword>
<evidence type="ECO:0000256" key="5">
    <source>
        <dbReference type="ARBA" id="ARBA00022519"/>
    </source>
</evidence>
<comment type="subcellular location">
    <subcellularLocation>
        <location evidence="1">Cell inner membrane</location>
        <topology evidence="1">Multi-pass membrane protein</topology>
    </subcellularLocation>
</comment>
<dbReference type="PANTHER" id="PTHR43531">
    <property type="entry name" value="PROTEIN ICFG"/>
    <property type="match status" value="1"/>
</dbReference>
<evidence type="ECO:0000256" key="9">
    <source>
        <dbReference type="ARBA" id="ARBA00023224"/>
    </source>
</evidence>
<evidence type="ECO:0000256" key="11">
    <source>
        <dbReference type="PROSITE-ProRule" id="PRU00284"/>
    </source>
</evidence>
<dbReference type="Pfam" id="PF02203">
    <property type="entry name" value="TarH"/>
    <property type="match status" value="1"/>
</dbReference>
<dbReference type="SMART" id="SM00304">
    <property type="entry name" value="HAMP"/>
    <property type="match status" value="1"/>
</dbReference>
<name>A0A4Y9SPD8_9BURK</name>
<dbReference type="PROSITE" id="PS50885">
    <property type="entry name" value="HAMP"/>
    <property type="match status" value="1"/>
</dbReference>
<dbReference type="GO" id="GO:0006935">
    <property type="term" value="P:chemotaxis"/>
    <property type="evidence" value="ECO:0007669"/>
    <property type="project" value="UniProtKB-KW"/>
</dbReference>
<evidence type="ECO:0000256" key="10">
    <source>
        <dbReference type="ARBA" id="ARBA00029447"/>
    </source>
</evidence>
<dbReference type="SUPFAM" id="SSF58104">
    <property type="entry name" value="Methyl-accepting chemotaxis protein (MCP) signaling domain"/>
    <property type="match status" value="1"/>
</dbReference>
<evidence type="ECO:0000259" key="12">
    <source>
        <dbReference type="PROSITE" id="PS50111"/>
    </source>
</evidence>
<evidence type="ECO:0000256" key="4">
    <source>
        <dbReference type="ARBA" id="ARBA00022500"/>
    </source>
</evidence>
<dbReference type="RefSeq" id="WP_135205883.1">
    <property type="nucleotide sequence ID" value="NZ_SPVF01000056.1"/>
</dbReference>
<dbReference type="GO" id="GO:0004888">
    <property type="term" value="F:transmembrane signaling receptor activity"/>
    <property type="evidence" value="ECO:0007669"/>
    <property type="project" value="InterPro"/>
</dbReference>
<dbReference type="FunFam" id="1.10.287.950:FF:000001">
    <property type="entry name" value="Methyl-accepting chemotaxis sensory transducer"/>
    <property type="match status" value="1"/>
</dbReference>
<dbReference type="OrthoDB" id="8982326at2"/>
<dbReference type="Pfam" id="PF00672">
    <property type="entry name" value="HAMP"/>
    <property type="match status" value="1"/>
</dbReference>
<dbReference type="PROSITE" id="PS50111">
    <property type="entry name" value="CHEMOTAXIS_TRANSDUC_2"/>
    <property type="match status" value="1"/>
</dbReference>
<organism evidence="14 15">
    <name type="scientific">Zemynaea arenosa</name>
    <dbReference type="NCBI Taxonomy" id="2561931"/>
    <lineage>
        <taxon>Bacteria</taxon>
        <taxon>Pseudomonadati</taxon>
        <taxon>Pseudomonadota</taxon>
        <taxon>Betaproteobacteria</taxon>
        <taxon>Burkholderiales</taxon>
        <taxon>Oxalobacteraceae</taxon>
        <taxon>Telluria group</taxon>
        <taxon>Zemynaea</taxon>
    </lineage>
</organism>
<evidence type="ECO:0000313" key="15">
    <source>
        <dbReference type="Proteomes" id="UP000298438"/>
    </source>
</evidence>
<dbReference type="SMART" id="SM00283">
    <property type="entry name" value="MA"/>
    <property type="match status" value="1"/>
</dbReference>
<sequence>MLRNLTIRARLILVLLFLSAELIVGALLGLGGLGQASASMEDMYANRVVCLQQLDQIMRLLNQNRYQVLAGALSDPAEIPARVADVEANIATIGEIWKAFTATALTDEEKHLADQFAAHRQRFLEEGLKPALAAMRTGDRERLTGLARGAVPATFEPLRGEANALIALQLRVAKQLYHRADADYRLVRMLAGSGLALGLLLAAIAGVTLVRAITRPLDAAIRAAEEVADGNLAHPIEVRGKDEMARLMAALQRMQAGLAAIVGQVRGGTDTIASASGQIATGNQDLSARTEAQASALEETAAALDELTGTVRRNAAHAVRADQLVQNAAGVASAGGQAVADVVRTMEGIHASASRIADIIGVIDGIAFQTNILALNAAVEAARAGEQGRGFAVVASEVRNLAQRSAAAAQEIKGLISSSVAEVDVGARQVNHAGQTIGQVVEQVREVAQLMSEIASASDGQAAGIVQVNQAVLQMDAATQQNAALVEEAAAAAAALQQQAGSLAQLVGRFRLDATSTGPARPVRALLRSTVPA</sequence>
<dbReference type="EMBL" id="SPVF01000056">
    <property type="protein sequence ID" value="TFW27357.1"/>
    <property type="molecule type" value="Genomic_DNA"/>
</dbReference>
<dbReference type="Gene3D" id="1.10.287.950">
    <property type="entry name" value="Methyl-accepting chemotaxis protein"/>
    <property type="match status" value="1"/>
</dbReference>
<dbReference type="GO" id="GO:0007165">
    <property type="term" value="P:signal transduction"/>
    <property type="evidence" value="ECO:0007669"/>
    <property type="project" value="UniProtKB-KW"/>
</dbReference>
<dbReference type="GO" id="GO:0005886">
    <property type="term" value="C:plasma membrane"/>
    <property type="evidence" value="ECO:0007669"/>
    <property type="project" value="UniProtKB-SubCell"/>
</dbReference>
<proteinExistence type="inferred from homology"/>
<comment type="caution">
    <text evidence="14">The sequence shown here is derived from an EMBL/GenBank/DDBJ whole genome shotgun (WGS) entry which is preliminary data.</text>
</comment>
<gene>
    <name evidence="14" type="ORF">E4L96_03700</name>
</gene>
<keyword evidence="3" id="KW-0488">Methylation</keyword>